<dbReference type="InterPro" id="IPR032710">
    <property type="entry name" value="NTF2-like_dom_sf"/>
</dbReference>
<evidence type="ECO:0000313" key="2">
    <source>
        <dbReference type="EMBL" id="MBA2893223.1"/>
    </source>
</evidence>
<dbReference type="SUPFAM" id="SSF54427">
    <property type="entry name" value="NTF2-like"/>
    <property type="match status" value="1"/>
</dbReference>
<dbReference type="AlphaFoldDB" id="A0A7W0CL97"/>
<organism evidence="2 3">
    <name type="scientific">Nonomuraea soli</name>
    <dbReference type="NCBI Taxonomy" id="1032476"/>
    <lineage>
        <taxon>Bacteria</taxon>
        <taxon>Bacillati</taxon>
        <taxon>Actinomycetota</taxon>
        <taxon>Actinomycetes</taxon>
        <taxon>Streptosporangiales</taxon>
        <taxon>Streptosporangiaceae</taxon>
        <taxon>Nonomuraea</taxon>
    </lineage>
</organism>
<feature type="domain" description="DUF4440" evidence="1">
    <location>
        <begin position="5"/>
        <end position="112"/>
    </location>
</feature>
<evidence type="ECO:0000313" key="3">
    <source>
        <dbReference type="Proteomes" id="UP000530928"/>
    </source>
</evidence>
<dbReference type="Gene3D" id="3.10.450.50">
    <property type="match status" value="1"/>
</dbReference>
<dbReference type="EMBL" id="JACDUR010000004">
    <property type="protein sequence ID" value="MBA2893223.1"/>
    <property type="molecule type" value="Genomic_DNA"/>
</dbReference>
<dbReference type="RefSeq" id="WP_181611946.1">
    <property type="nucleotide sequence ID" value="NZ_BAABAM010000003.1"/>
</dbReference>
<dbReference type="Pfam" id="PF14534">
    <property type="entry name" value="DUF4440"/>
    <property type="match status" value="1"/>
</dbReference>
<protein>
    <submittedName>
        <fullName evidence="2">Uncharacterized protein (TIGR02246 family)</fullName>
    </submittedName>
</protein>
<name>A0A7W0CL97_9ACTN</name>
<gene>
    <name evidence="2" type="ORF">HNR30_004577</name>
</gene>
<accession>A0A7W0CL97</accession>
<sequence length="124" mass="14090">MDNEIIELTDRAWQANREGDAVFYDKFLTDDAISVSHWGVVTDREAILRGFAENRNPYTRTEQSDHKIVKLTDDSLVHSSTVEIDVLAEGAGPMTMRLYATTVLVRRDGEWRAAFFQVSPTPSR</sequence>
<keyword evidence="3" id="KW-1185">Reference proteome</keyword>
<reference evidence="2 3" key="1">
    <citation type="submission" date="2020-07" db="EMBL/GenBank/DDBJ databases">
        <title>Genomic Encyclopedia of Type Strains, Phase IV (KMG-IV): sequencing the most valuable type-strain genomes for metagenomic binning, comparative biology and taxonomic classification.</title>
        <authorList>
            <person name="Goeker M."/>
        </authorList>
    </citation>
    <scope>NUCLEOTIDE SEQUENCE [LARGE SCALE GENOMIC DNA]</scope>
    <source>
        <strain evidence="2 3">DSM 45533</strain>
    </source>
</reference>
<evidence type="ECO:0000259" key="1">
    <source>
        <dbReference type="Pfam" id="PF14534"/>
    </source>
</evidence>
<comment type="caution">
    <text evidence="2">The sequence shown here is derived from an EMBL/GenBank/DDBJ whole genome shotgun (WGS) entry which is preliminary data.</text>
</comment>
<proteinExistence type="predicted"/>
<dbReference type="InterPro" id="IPR027843">
    <property type="entry name" value="DUF4440"/>
</dbReference>
<dbReference type="Proteomes" id="UP000530928">
    <property type="component" value="Unassembled WGS sequence"/>
</dbReference>